<comment type="caution">
    <text evidence="2">The sequence shown here is derived from an EMBL/GenBank/DDBJ whole genome shotgun (WGS) entry which is preliminary data.</text>
</comment>
<evidence type="ECO:0000259" key="1">
    <source>
        <dbReference type="Pfam" id="PF00534"/>
    </source>
</evidence>
<dbReference type="Gene3D" id="3.40.50.2000">
    <property type="entry name" value="Glycogen Phosphorylase B"/>
    <property type="match status" value="2"/>
</dbReference>
<sequence length="364" mass="40292">MTKPPRIIALVQMPPPMHGAATMNERALVALRKICDVTVLEMRFAKNPRDIARMRLGKLVMALGLWLKLLLALRRKPDALYICFAPTGGAFYRDCLYVMTAKILGIATILHLHGRGLQTGRGHWLTAFLQRHAFAGQTAIILGKALRNEIDGLQCRSKIIANCLPDTAFMINHDPTISTITPRLLYLSNLFRSKGITDVLAACAILKQRNIDFALDIAGAEGDLSTCELSKLIHNLNLSDHCHYHGPVDADIRTKLLSNANLFLFPSRYPNEAQPLVVLEAMAAEVPVVSSTIGTLVDIVRDGETGRICMPGNPEMLANIVSDALTQPTETHEMARAAKAFCNQHFRADRFEKELQQLIKEIIS</sequence>
<organism evidence="2 3">
    <name type="scientific">Thalassospira xiamenensis</name>
    <dbReference type="NCBI Taxonomy" id="220697"/>
    <lineage>
        <taxon>Bacteria</taxon>
        <taxon>Pseudomonadati</taxon>
        <taxon>Pseudomonadota</taxon>
        <taxon>Alphaproteobacteria</taxon>
        <taxon>Rhodospirillales</taxon>
        <taxon>Thalassospiraceae</taxon>
        <taxon>Thalassospira</taxon>
    </lineage>
</organism>
<gene>
    <name evidence="2" type="ORF">TH44_16655</name>
</gene>
<reference evidence="2 3" key="1">
    <citation type="submission" date="2014-07" db="EMBL/GenBank/DDBJ databases">
        <title>Draft genome sequence of Thalassospira xiamenensis IB13.</title>
        <authorList>
            <person name="Lai Q."/>
            <person name="Shao Z."/>
        </authorList>
    </citation>
    <scope>NUCLEOTIDE SEQUENCE [LARGE SCALE GENOMIC DNA]</scope>
    <source>
        <strain evidence="2 3">IB13</strain>
    </source>
</reference>
<dbReference type="AlphaFoldDB" id="A0A367X3U2"/>
<dbReference type="PANTHER" id="PTHR12526">
    <property type="entry name" value="GLYCOSYLTRANSFERASE"/>
    <property type="match status" value="1"/>
</dbReference>
<proteinExistence type="predicted"/>
<name>A0A367X3U2_9PROT</name>
<accession>A0A367X3U2</accession>
<evidence type="ECO:0000313" key="3">
    <source>
        <dbReference type="Proteomes" id="UP000252266"/>
    </source>
</evidence>
<dbReference type="InterPro" id="IPR001296">
    <property type="entry name" value="Glyco_trans_1"/>
</dbReference>
<dbReference type="SUPFAM" id="SSF53756">
    <property type="entry name" value="UDP-Glycosyltransferase/glycogen phosphorylase"/>
    <property type="match status" value="1"/>
</dbReference>
<dbReference type="GO" id="GO:0016757">
    <property type="term" value="F:glycosyltransferase activity"/>
    <property type="evidence" value="ECO:0007669"/>
    <property type="project" value="InterPro"/>
</dbReference>
<dbReference type="Proteomes" id="UP000252266">
    <property type="component" value="Unassembled WGS sequence"/>
</dbReference>
<protein>
    <recommendedName>
        <fullName evidence="1">Glycosyl transferase family 1 domain-containing protein</fullName>
    </recommendedName>
</protein>
<dbReference type="CDD" id="cd03801">
    <property type="entry name" value="GT4_PimA-like"/>
    <property type="match status" value="1"/>
</dbReference>
<feature type="domain" description="Glycosyl transferase family 1" evidence="1">
    <location>
        <begin position="182"/>
        <end position="339"/>
    </location>
</feature>
<dbReference type="RefSeq" id="WP_062960970.1">
    <property type="nucleotide sequence ID" value="NZ_JALLPZ010000001.1"/>
</dbReference>
<dbReference type="EMBL" id="JPWJ01000009">
    <property type="protein sequence ID" value="RCK48149.1"/>
    <property type="molecule type" value="Genomic_DNA"/>
</dbReference>
<evidence type="ECO:0000313" key="2">
    <source>
        <dbReference type="EMBL" id="RCK48149.1"/>
    </source>
</evidence>
<dbReference type="Pfam" id="PF00534">
    <property type="entry name" value="Glycos_transf_1"/>
    <property type="match status" value="1"/>
</dbReference>